<dbReference type="Pfam" id="PF13568">
    <property type="entry name" value="OMP_b-brl_2"/>
    <property type="match status" value="1"/>
</dbReference>
<feature type="chain" id="PRO_5005818352" description="Outer membrane protein beta-barrel domain-containing protein" evidence="1">
    <location>
        <begin position="21"/>
        <end position="204"/>
    </location>
</feature>
<keyword evidence="1" id="KW-0732">Signal</keyword>
<dbReference type="STRING" id="1202724.AM493_02935"/>
<feature type="signal peptide" evidence="1">
    <location>
        <begin position="1"/>
        <end position="20"/>
    </location>
</feature>
<evidence type="ECO:0000313" key="3">
    <source>
        <dbReference type="EMBL" id="KOS05107.1"/>
    </source>
</evidence>
<sequence>MKKTIQVLLVTLLFSAAASAQGRGNIEFGLNTGYNASYVDTYDQYLEYRSGYNFGASLDFYFSQEWSLKVKGIYDKKGWNNDIIDIDGDYYDTNINLTYITVPVMASWHFGNKYNWYMNFGPYIGFLMDAEDTRFNNDIKHNFEETDFGLAVGFGVKIPVSNYVRLSLEYDMQAGVTDVLVNDYSQDLSNYRHSFNVGFNFLLK</sequence>
<feature type="domain" description="Outer membrane protein beta-barrel" evidence="2">
    <location>
        <begin position="20"/>
        <end position="179"/>
    </location>
</feature>
<organism evidence="3 4">
    <name type="scientific">Flavobacterium akiainvivens</name>
    <dbReference type="NCBI Taxonomy" id="1202724"/>
    <lineage>
        <taxon>Bacteria</taxon>
        <taxon>Pseudomonadati</taxon>
        <taxon>Bacteroidota</taxon>
        <taxon>Flavobacteriia</taxon>
        <taxon>Flavobacteriales</taxon>
        <taxon>Flavobacteriaceae</taxon>
        <taxon>Flavobacterium</taxon>
    </lineage>
</organism>
<dbReference type="OrthoDB" id="947434at2"/>
<evidence type="ECO:0000259" key="2">
    <source>
        <dbReference type="Pfam" id="PF13568"/>
    </source>
</evidence>
<comment type="caution">
    <text evidence="3">The sequence shown here is derived from an EMBL/GenBank/DDBJ whole genome shotgun (WGS) entry which is preliminary data.</text>
</comment>
<dbReference type="RefSeq" id="WP_054406169.1">
    <property type="nucleotide sequence ID" value="NZ_FOYA01000006.1"/>
</dbReference>
<dbReference type="Gene3D" id="2.40.160.20">
    <property type="match status" value="1"/>
</dbReference>
<keyword evidence="4" id="KW-1185">Reference proteome</keyword>
<dbReference type="AlphaFoldDB" id="A0A0M8MG76"/>
<proteinExistence type="predicted"/>
<dbReference type="SUPFAM" id="SSF56925">
    <property type="entry name" value="OMPA-like"/>
    <property type="match status" value="1"/>
</dbReference>
<dbReference type="PATRIC" id="fig|1202724.3.peg.602"/>
<protein>
    <recommendedName>
        <fullName evidence="2">Outer membrane protein beta-barrel domain-containing protein</fullName>
    </recommendedName>
</protein>
<dbReference type="Proteomes" id="UP000037755">
    <property type="component" value="Unassembled WGS sequence"/>
</dbReference>
<dbReference type="InterPro" id="IPR025665">
    <property type="entry name" value="Beta-barrel_OMP_2"/>
</dbReference>
<dbReference type="EMBL" id="LIYD01000005">
    <property type="protein sequence ID" value="KOS05107.1"/>
    <property type="molecule type" value="Genomic_DNA"/>
</dbReference>
<dbReference type="InterPro" id="IPR011250">
    <property type="entry name" value="OMP/PagP_B-barrel"/>
</dbReference>
<evidence type="ECO:0000256" key="1">
    <source>
        <dbReference type="SAM" id="SignalP"/>
    </source>
</evidence>
<reference evidence="3 4" key="1">
    <citation type="submission" date="2015-08" db="EMBL/GenBank/DDBJ databases">
        <title>Whole genome sequence of Flavobacterium akiainvivens IK-1T, from decaying Wikstroemia oahuensis, an endemic Hawaiian shrub.</title>
        <authorList>
            <person name="Wan X."/>
            <person name="Hou S."/>
            <person name="Saito J."/>
            <person name="Donachie S."/>
        </authorList>
    </citation>
    <scope>NUCLEOTIDE SEQUENCE [LARGE SCALE GENOMIC DNA]</scope>
    <source>
        <strain evidence="3 4">IK-1</strain>
    </source>
</reference>
<name>A0A0M8MG76_9FLAO</name>
<accession>A0A0M8MG76</accession>
<evidence type="ECO:0000313" key="4">
    <source>
        <dbReference type="Proteomes" id="UP000037755"/>
    </source>
</evidence>
<gene>
    <name evidence="3" type="ORF">AM493_02935</name>
</gene>